<dbReference type="PANTHER" id="PTHR42763:SF2">
    <property type="entry name" value="ADP-GLUCOSE PHOSPHORYLASE"/>
    <property type="match status" value="1"/>
</dbReference>
<accession>A0A2S8FKI4</accession>
<keyword evidence="5 9" id="KW-0862">Zinc</keyword>
<evidence type="ECO:0000256" key="2">
    <source>
        <dbReference type="ARBA" id="ARBA00022679"/>
    </source>
</evidence>
<dbReference type="InterPro" id="IPR005849">
    <property type="entry name" value="GalP_Utransf_N"/>
</dbReference>
<dbReference type="InterPro" id="IPR053177">
    <property type="entry name" value="ADP-glucose_phosphorylase"/>
</dbReference>
<dbReference type="InterPro" id="IPR001937">
    <property type="entry name" value="GalP_UDPtransf1"/>
</dbReference>
<comment type="caution">
    <text evidence="12">The sequence shown here is derived from an EMBL/GenBank/DDBJ whole genome shotgun (WGS) entry which is preliminary data.</text>
</comment>
<keyword evidence="2 12" id="KW-0808">Transferase</keyword>
<evidence type="ECO:0000256" key="5">
    <source>
        <dbReference type="ARBA" id="ARBA00022833"/>
    </source>
</evidence>
<feature type="active site" description="Tele-UMP-histidine intermediate" evidence="8">
    <location>
        <position position="173"/>
    </location>
</feature>
<keyword evidence="4 9" id="KW-0479">Metal-binding</keyword>
<dbReference type="PANTHER" id="PTHR42763">
    <property type="entry name" value="ADP-GLUCOSE PHOSPHORYLASE"/>
    <property type="match status" value="1"/>
</dbReference>
<evidence type="ECO:0000259" key="11">
    <source>
        <dbReference type="Pfam" id="PF02744"/>
    </source>
</evidence>
<organism evidence="12 13">
    <name type="scientific">Blastopirellula marina</name>
    <dbReference type="NCBI Taxonomy" id="124"/>
    <lineage>
        <taxon>Bacteria</taxon>
        <taxon>Pseudomonadati</taxon>
        <taxon>Planctomycetota</taxon>
        <taxon>Planctomycetia</taxon>
        <taxon>Pirellulales</taxon>
        <taxon>Pirellulaceae</taxon>
        <taxon>Blastopirellula</taxon>
    </lineage>
</organism>
<dbReference type="Proteomes" id="UP000238322">
    <property type="component" value="Unassembled WGS sequence"/>
</dbReference>
<evidence type="ECO:0000256" key="6">
    <source>
        <dbReference type="ARBA" id="ARBA00023277"/>
    </source>
</evidence>
<feature type="binding site" evidence="9">
    <location>
        <position position="171"/>
    </location>
    <ligand>
        <name>Zn(2+)</name>
        <dbReference type="ChEBI" id="CHEBI:29105"/>
    </ligand>
</feature>
<keyword evidence="6" id="KW-0119">Carbohydrate metabolism</keyword>
<dbReference type="AlphaFoldDB" id="A0A2S8FKI4"/>
<feature type="binding site" evidence="9">
    <location>
        <position position="47"/>
    </location>
    <ligand>
        <name>Zn(2+)</name>
        <dbReference type="ChEBI" id="CHEBI:29105"/>
    </ligand>
</feature>
<evidence type="ECO:0000256" key="3">
    <source>
        <dbReference type="ARBA" id="ARBA00022695"/>
    </source>
</evidence>
<name>A0A2S8FKI4_9BACT</name>
<dbReference type="GO" id="GO:0008108">
    <property type="term" value="F:UDP-glucose:hexose-1-phosphate uridylyltransferase activity"/>
    <property type="evidence" value="ECO:0007669"/>
    <property type="project" value="UniProtKB-UniRule"/>
</dbReference>
<evidence type="ECO:0000259" key="10">
    <source>
        <dbReference type="Pfam" id="PF01087"/>
    </source>
</evidence>
<dbReference type="NCBIfam" id="TIGR00209">
    <property type="entry name" value="galT_1"/>
    <property type="match status" value="1"/>
</dbReference>
<dbReference type="SUPFAM" id="SSF54197">
    <property type="entry name" value="HIT-like"/>
    <property type="match status" value="2"/>
</dbReference>
<evidence type="ECO:0000256" key="1">
    <source>
        <dbReference type="ARBA" id="ARBA00010951"/>
    </source>
</evidence>
<evidence type="ECO:0000256" key="8">
    <source>
        <dbReference type="PIRSR" id="PIRSR000808-1"/>
    </source>
</evidence>
<reference evidence="12 13" key="1">
    <citation type="submission" date="2018-02" db="EMBL/GenBank/DDBJ databases">
        <title>Comparative genomes isolates from brazilian mangrove.</title>
        <authorList>
            <person name="Araujo J.E."/>
            <person name="Taketani R.G."/>
            <person name="Silva M.C.P."/>
            <person name="Loureco M.V."/>
            <person name="Andreote F.D."/>
        </authorList>
    </citation>
    <scope>NUCLEOTIDE SEQUENCE [LARGE SCALE GENOMIC DNA]</scope>
    <source>
        <strain evidence="12 13">Hex-1 MGV</strain>
    </source>
</reference>
<feature type="binding site" evidence="9">
    <location>
        <position position="44"/>
    </location>
    <ligand>
        <name>Zn(2+)</name>
        <dbReference type="ChEBI" id="CHEBI:29105"/>
    </ligand>
</feature>
<sequence>MSLSSGNQLRRDPLLGYQVVIAEGREDRPQQWKPSIPPPSAMRCPFCGGHEDATPHERLALPADSSRSTDQMPWEVRVLPNIYPSLSPDFSDEVPTHQDPFYQVETASGVQEVIVESPRHVTSFSQLPEANAILTFQAYQQRLNTMRADGRCRYVQLFKNNGPAAGASLEHSHSQLMATRIVPPIVQHELDASEAYFRKHDRSYWSDLIERELADGSRIVHADENLVAFCPFASRMPFELCILPRSGQADFGGANSTLLEQLALLVRSLLVRMEKALNFPAYNYLIHTLPFDTFAKDHYHWHVEVLPRVTVRAGFEWGTGLYVNPLSPERAAQILRNSV</sequence>
<dbReference type="GO" id="GO:0008270">
    <property type="term" value="F:zinc ion binding"/>
    <property type="evidence" value="ECO:0007669"/>
    <property type="project" value="InterPro"/>
</dbReference>
<proteinExistence type="inferred from homology"/>
<gene>
    <name evidence="12" type="primary">galT</name>
    <name evidence="12" type="ORF">C5Y83_21055</name>
</gene>
<evidence type="ECO:0000256" key="7">
    <source>
        <dbReference type="NCBIfam" id="TIGR00209"/>
    </source>
</evidence>
<dbReference type="Pfam" id="PF01087">
    <property type="entry name" value="GalP_UDP_transf"/>
    <property type="match status" value="1"/>
</dbReference>
<dbReference type="GO" id="GO:0006012">
    <property type="term" value="P:galactose metabolic process"/>
    <property type="evidence" value="ECO:0007669"/>
    <property type="project" value="UniProtKB-UniRule"/>
</dbReference>
<dbReference type="PIRSF" id="PIRSF000808">
    <property type="entry name" value="GalT"/>
    <property type="match status" value="1"/>
</dbReference>
<dbReference type="OrthoDB" id="9769064at2"/>
<comment type="similarity">
    <text evidence="1">Belongs to the galactose-1-phosphate uridylyltransferase type 1 family.</text>
</comment>
<dbReference type="Gene3D" id="3.30.428.10">
    <property type="entry name" value="HIT-like"/>
    <property type="match status" value="2"/>
</dbReference>
<dbReference type="Pfam" id="PF02744">
    <property type="entry name" value="GalP_UDP_tr_C"/>
    <property type="match status" value="1"/>
</dbReference>
<feature type="binding site" evidence="9">
    <location>
        <position position="120"/>
    </location>
    <ligand>
        <name>Zn(2+)</name>
        <dbReference type="ChEBI" id="CHEBI:29105"/>
    </ligand>
</feature>
<dbReference type="EC" id="2.7.7.12" evidence="7"/>
<feature type="domain" description="Galactose-1-phosphate uridyl transferase C-terminal" evidence="11">
    <location>
        <begin position="190"/>
        <end position="312"/>
    </location>
</feature>
<evidence type="ECO:0000313" key="12">
    <source>
        <dbReference type="EMBL" id="PQO32688.1"/>
    </source>
</evidence>
<evidence type="ECO:0000256" key="9">
    <source>
        <dbReference type="PIRSR" id="PIRSR000808-3"/>
    </source>
</evidence>
<dbReference type="InterPro" id="IPR036265">
    <property type="entry name" value="HIT-like_sf"/>
</dbReference>
<feature type="domain" description="Galactose-1-phosphate uridyl transferase N-terminal" evidence="10">
    <location>
        <begin position="61"/>
        <end position="183"/>
    </location>
</feature>
<dbReference type="InterPro" id="IPR005850">
    <property type="entry name" value="GalP_Utransf_C"/>
</dbReference>
<comment type="cofactor">
    <cofactor evidence="9">
        <name>Zn(2+)</name>
        <dbReference type="ChEBI" id="CHEBI:29105"/>
    </cofactor>
    <text evidence="9">Binds 1 zinc ion per subunit.</text>
</comment>
<dbReference type="EMBL" id="PUHY01000012">
    <property type="protein sequence ID" value="PQO32688.1"/>
    <property type="molecule type" value="Genomic_DNA"/>
</dbReference>
<protein>
    <recommendedName>
        <fullName evidence="7">Galactose-1-phosphate uridylyltransferase</fullName>
        <ecNumber evidence="7">2.7.7.12</ecNumber>
    </recommendedName>
</protein>
<dbReference type="RefSeq" id="WP_105331700.1">
    <property type="nucleotide sequence ID" value="NZ_PUHY01000012.1"/>
</dbReference>
<evidence type="ECO:0000256" key="4">
    <source>
        <dbReference type="ARBA" id="ARBA00022723"/>
    </source>
</evidence>
<keyword evidence="3 12" id="KW-0548">Nucleotidyltransferase</keyword>
<evidence type="ECO:0000313" key="13">
    <source>
        <dbReference type="Proteomes" id="UP000238322"/>
    </source>
</evidence>